<sequence length="168" mass="19412">MAIVRYIFLFLLYLSYIKVSNGVNIGENSIEYDSFNKFEYKVGEEITFFKYTDIKGIRSDECIAIYEAILYYQDNSPASYIDYYFSSFDTIVAIIPDVPPSNDYSIAFKIGSYYSDTYLYSHRFKIIPGGKIKKMPSHIDACGYKRVSIYGEDIPKQKTKAKTKKGKI</sequence>
<keyword evidence="3" id="KW-1185">Reference proteome</keyword>
<comment type="caution">
    <text evidence="2">The sequence shown here is derived from an EMBL/GenBank/DDBJ whole genome shotgun (WGS) entry which is preliminary data.</text>
</comment>
<keyword evidence="1" id="KW-0732">Signal</keyword>
<organism evidence="2 3">
    <name type="scientific">Neocallimastix californiae</name>
    <dbReference type="NCBI Taxonomy" id="1754190"/>
    <lineage>
        <taxon>Eukaryota</taxon>
        <taxon>Fungi</taxon>
        <taxon>Fungi incertae sedis</taxon>
        <taxon>Chytridiomycota</taxon>
        <taxon>Chytridiomycota incertae sedis</taxon>
        <taxon>Neocallimastigomycetes</taxon>
        <taxon>Neocallimastigales</taxon>
        <taxon>Neocallimastigaceae</taxon>
        <taxon>Neocallimastix</taxon>
    </lineage>
</organism>
<evidence type="ECO:0000313" key="2">
    <source>
        <dbReference type="EMBL" id="ORY61987.1"/>
    </source>
</evidence>
<name>A0A1Y2DRW6_9FUNG</name>
<gene>
    <name evidence="2" type="ORF">LY90DRAFT_505453</name>
</gene>
<protein>
    <submittedName>
        <fullName evidence="2">Uncharacterized protein</fullName>
    </submittedName>
</protein>
<reference evidence="2 3" key="1">
    <citation type="submission" date="2016-08" db="EMBL/GenBank/DDBJ databases">
        <title>A Parts List for Fungal Cellulosomes Revealed by Comparative Genomics.</title>
        <authorList>
            <consortium name="DOE Joint Genome Institute"/>
            <person name="Haitjema C.H."/>
            <person name="Gilmore S.P."/>
            <person name="Henske J.K."/>
            <person name="Solomon K.V."/>
            <person name="De Groot R."/>
            <person name="Kuo A."/>
            <person name="Mondo S.J."/>
            <person name="Salamov A.A."/>
            <person name="Labutti K."/>
            <person name="Zhao Z."/>
            <person name="Chiniquy J."/>
            <person name="Barry K."/>
            <person name="Brewer H.M."/>
            <person name="Purvine S.O."/>
            <person name="Wright A.T."/>
            <person name="Boxma B."/>
            <person name="Van Alen T."/>
            <person name="Hackstein J.H."/>
            <person name="Baker S.E."/>
            <person name="Grigoriev I.V."/>
            <person name="O'Malley M.A."/>
        </authorList>
    </citation>
    <scope>NUCLEOTIDE SEQUENCE [LARGE SCALE GENOMIC DNA]</scope>
    <source>
        <strain evidence="2 3">G1</strain>
    </source>
</reference>
<dbReference type="Proteomes" id="UP000193920">
    <property type="component" value="Unassembled WGS sequence"/>
</dbReference>
<feature type="chain" id="PRO_5013367892" evidence="1">
    <location>
        <begin position="23"/>
        <end position="168"/>
    </location>
</feature>
<evidence type="ECO:0000313" key="3">
    <source>
        <dbReference type="Proteomes" id="UP000193920"/>
    </source>
</evidence>
<dbReference type="EMBL" id="MCOG01000058">
    <property type="protein sequence ID" value="ORY61987.1"/>
    <property type="molecule type" value="Genomic_DNA"/>
</dbReference>
<feature type="signal peptide" evidence="1">
    <location>
        <begin position="1"/>
        <end position="22"/>
    </location>
</feature>
<evidence type="ECO:0000256" key="1">
    <source>
        <dbReference type="SAM" id="SignalP"/>
    </source>
</evidence>
<proteinExistence type="predicted"/>
<accession>A0A1Y2DRW6</accession>
<dbReference type="AlphaFoldDB" id="A0A1Y2DRW6"/>